<proteinExistence type="predicted"/>
<name>A0AC61N9E5_9FIRM</name>
<organism evidence="1 2">
    <name type="scientific">Aristaeella hokkaidonensis</name>
    <dbReference type="NCBI Taxonomy" id="3046382"/>
    <lineage>
        <taxon>Bacteria</taxon>
        <taxon>Bacillati</taxon>
        <taxon>Bacillota</taxon>
        <taxon>Clostridia</taxon>
        <taxon>Eubacteriales</taxon>
        <taxon>Aristaeellaceae</taxon>
        <taxon>Aristaeella</taxon>
    </lineage>
</organism>
<gene>
    <name evidence="1" type="ORF">JYE49_05735</name>
</gene>
<protein>
    <submittedName>
        <fullName evidence="1">EAL domain-containing protein</fullName>
    </submittedName>
</protein>
<evidence type="ECO:0000313" key="2">
    <source>
        <dbReference type="Proteomes" id="UP000682782"/>
    </source>
</evidence>
<reference evidence="1" key="1">
    <citation type="submission" date="2021-01" db="EMBL/GenBank/DDBJ databases">
        <title>Complete genome sequence of Clostridiales bacterium R-7.</title>
        <authorList>
            <person name="Mahoney-Kurpe S.C."/>
            <person name="Palevich N."/>
            <person name="Koike S."/>
            <person name="Moon C.D."/>
            <person name="Attwood G.T."/>
        </authorList>
    </citation>
    <scope>NUCLEOTIDE SEQUENCE</scope>
    <source>
        <strain evidence="1">R-7</strain>
    </source>
</reference>
<dbReference type="EMBL" id="CP068393">
    <property type="protein sequence ID" value="QUC68194.1"/>
    <property type="molecule type" value="Genomic_DNA"/>
</dbReference>
<sequence length="579" mass="66496">MAENQTSFRPSEEKRRILLVDDEVINQEILQMMLRDTYEVVPALTGKEALDILHEQYEILNLVLLDLNLPDIHGLEVLWEMKNDSRYARIPVIVMTADSDAEVECLTLGAIDFIPKPYPRQEVVLARVRRTIELSEDRDILHWTERDRLTGLYNKDFFCRYAVQLDARHKDYPTDAILLNVNHFHTINERYGKKYGDELLREIGQKALEFVEEAGGIACRSEADNFLLYCPSREDYASLLEKVSVRMPGSGNGEGENRVRIRMGVYAGVDKELDVEQRFDRAKSAADTVKGNFTKNIAVYDDSLHDREMLEQQLIEDFPAALREKQFDVYFQPKFDVRPEKPVMCSAEALVRWKHPKLGMISPGIFIPLFENNGLIFQLDCYVWTEAAGRIRDWKERLGITLPVSVNVSRVDMYEPGLVDLLRELCEQNGLHDGELLLEVTESAYTGNSEQIVEKVRQLREIGFRIEMDDFGSGYSSLNMLSTLPIDALKLDMQFIRNAFKEKKDTRLLEMMIRLAETFRVPVIAEGVETAEQVAALKEMGCDIIQGYYFSRPLPGADFETFMLENRPAGGDCFRPKEG</sequence>
<evidence type="ECO:0000313" key="1">
    <source>
        <dbReference type="EMBL" id="QUC68194.1"/>
    </source>
</evidence>
<accession>A0AC61N9E5</accession>
<keyword evidence="2" id="KW-1185">Reference proteome</keyword>
<dbReference type="Proteomes" id="UP000682782">
    <property type="component" value="Chromosome"/>
</dbReference>